<evidence type="ECO:0000259" key="11">
    <source>
        <dbReference type="Pfam" id="PF12627"/>
    </source>
</evidence>
<evidence type="ECO:0000259" key="10">
    <source>
        <dbReference type="Pfam" id="PF01743"/>
    </source>
</evidence>
<keyword evidence="2 9" id="KW-0808">Transferase</keyword>
<evidence type="ECO:0000256" key="4">
    <source>
        <dbReference type="ARBA" id="ARBA00022695"/>
    </source>
</evidence>
<dbReference type="InterPro" id="IPR006675">
    <property type="entry name" value="HDIG_dom"/>
</dbReference>
<comment type="cofactor">
    <cofactor evidence="1">
        <name>Mg(2+)</name>
        <dbReference type="ChEBI" id="CHEBI:18420"/>
    </cofactor>
</comment>
<dbReference type="InterPro" id="IPR050264">
    <property type="entry name" value="Bact_CCA-adding_enz_type3_sf"/>
</dbReference>
<dbReference type="Gene3D" id="3.30.460.10">
    <property type="entry name" value="Beta Polymerase, domain 2"/>
    <property type="match status" value="1"/>
</dbReference>
<dbReference type="Proteomes" id="UP000184442">
    <property type="component" value="Unassembled WGS sequence"/>
</dbReference>
<dbReference type="InterPro" id="IPR002646">
    <property type="entry name" value="PolA_pol_head_dom"/>
</dbReference>
<gene>
    <name evidence="13" type="ORF">SAMN02745176_01964</name>
</gene>
<dbReference type="Gene3D" id="1.10.3090.10">
    <property type="entry name" value="cca-adding enzyme, domain 2"/>
    <property type="match status" value="1"/>
</dbReference>
<dbReference type="STRING" id="1122184.SAMN02745176_01964"/>
<keyword evidence="14" id="KW-1185">Reference proteome</keyword>
<dbReference type="GO" id="GO:0016779">
    <property type="term" value="F:nucleotidyltransferase activity"/>
    <property type="evidence" value="ECO:0007669"/>
    <property type="project" value="UniProtKB-KW"/>
</dbReference>
<sequence length="452" mass="51695">MKIDIPHYVRGILDRLIDNGYEAYIVGGCIRDILLKKHPEDWDVTTSALPEEVIKIFNDKTVVNTGEKYGTVTVINGDGKVEVTTFRKEGDYSDGRHPDWVSFGNNIEDDLRRRDFTVNSMAWNPIKGIVDPFGGEEDIAKGTIRTVGNPLHRFSEDGLRMMRAVRFASNLNFTIVDETLEAIKYMAASIKNISMERIREEFFKIIVGTNPKYGLNLLLDTRLMDFILPELLITIGFQQNNPYHDMDVFHHTLCVLEKTPPVLHIRLAALFHDIGKPYCYTEDEEGIGHFYGHNKKSVQIAEQILKRLKSPNKLIRKVSILVEHHMRYYNSNERYEIKKLICEVGKDNIFDLLSLQKADAMCKNKEGLIDNAHNMEKTVKEIISNNEPLCLQDLAINGEDLMKSGLKPGIDMGKALNELLNMVIKNPELNNKETLLTIALNKWLSAKCNERF</sequence>
<dbReference type="GO" id="GO:0000049">
    <property type="term" value="F:tRNA binding"/>
    <property type="evidence" value="ECO:0007669"/>
    <property type="project" value="TreeGrafter"/>
</dbReference>
<dbReference type="Pfam" id="PF01743">
    <property type="entry name" value="PolyA_pol"/>
    <property type="match status" value="1"/>
</dbReference>
<dbReference type="PANTHER" id="PTHR46173">
    <property type="entry name" value="CCA TRNA NUCLEOTIDYLTRANSFERASE 1, MITOCHONDRIAL"/>
    <property type="match status" value="1"/>
</dbReference>
<evidence type="ECO:0000256" key="9">
    <source>
        <dbReference type="RuleBase" id="RU003953"/>
    </source>
</evidence>
<dbReference type="NCBIfam" id="TIGR00277">
    <property type="entry name" value="HDIG"/>
    <property type="match status" value="1"/>
</dbReference>
<proteinExistence type="inferred from homology"/>
<evidence type="ECO:0000256" key="1">
    <source>
        <dbReference type="ARBA" id="ARBA00001946"/>
    </source>
</evidence>
<evidence type="ECO:0000313" key="13">
    <source>
        <dbReference type="EMBL" id="SHI97104.1"/>
    </source>
</evidence>
<dbReference type="Gene3D" id="1.10.246.80">
    <property type="match status" value="1"/>
</dbReference>
<dbReference type="InterPro" id="IPR032810">
    <property type="entry name" value="CCA-adding_enz_C"/>
</dbReference>
<evidence type="ECO:0000256" key="6">
    <source>
        <dbReference type="ARBA" id="ARBA00022741"/>
    </source>
</evidence>
<protein>
    <submittedName>
        <fullName evidence="13">tRNA nucleotidyltransferase (CCA-adding enzyme)</fullName>
    </submittedName>
</protein>
<dbReference type="PANTHER" id="PTHR46173:SF1">
    <property type="entry name" value="CCA TRNA NUCLEOTIDYLTRANSFERASE 1, MITOCHONDRIAL"/>
    <property type="match status" value="1"/>
</dbReference>
<reference evidence="13 14" key="1">
    <citation type="submission" date="2016-11" db="EMBL/GenBank/DDBJ databases">
        <authorList>
            <person name="Jaros S."/>
            <person name="Januszkiewicz K."/>
            <person name="Wedrychowicz H."/>
        </authorList>
    </citation>
    <scope>NUCLEOTIDE SEQUENCE [LARGE SCALE GENOMIC DNA]</scope>
    <source>
        <strain evidence="13 14">DSM 19022</strain>
    </source>
</reference>
<dbReference type="InterPro" id="IPR003607">
    <property type="entry name" value="HD/PDEase_dom"/>
</dbReference>
<dbReference type="GO" id="GO:0046872">
    <property type="term" value="F:metal ion binding"/>
    <property type="evidence" value="ECO:0007669"/>
    <property type="project" value="UniProtKB-KW"/>
</dbReference>
<keyword evidence="3" id="KW-0819">tRNA processing</keyword>
<dbReference type="Pfam" id="PF12627">
    <property type="entry name" value="PolyA_pol_RNAbd"/>
    <property type="match status" value="1"/>
</dbReference>
<dbReference type="InterPro" id="IPR032828">
    <property type="entry name" value="PolyA_RNA-bd"/>
</dbReference>
<evidence type="ECO:0000256" key="3">
    <source>
        <dbReference type="ARBA" id="ARBA00022694"/>
    </source>
</evidence>
<evidence type="ECO:0000256" key="5">
    <source>
        <dbReference type="ARBA" id="ARBA00022723"/>
    </source>
</evidence>
<organism evidence="13 14">
    <name type="scientific">Lutispora thermophila DSM 19022</name>
    <dbReference type="NCBI Taxonomy" id="1122184"/>
    <lineage>
        <taxon>Bacteria</taxon>
        <taxon>Bacillati</taxon>
        <taxon>Bacillota</taxon>
        <taxon>Clostridia</taxon>
        <taxon>Lutisporales</taxon>
        <taxon>Lutisporaceae</taxon>
        <taxon>Lutispora</taxon>
    </lineage>
</organism>
<keyword evidence="4" id="KW-0548">Nucleotidyltransferase</keyword>
<keyword evidence="5" id="KW-0479">Metal-binding</keyword>
<dbReference type="EMBL" id="FQZS01000012">
    <property type="protein sequence ID" value="SHI97104.1"/>
    <property type="molecule type" value="Genomic_DNA"/>
</dbReference>
<accession>A0A1M6FH91</accession>
<evidence type="ECO:0000256" key="7">
    <source>
        <dbReference type="ARBA" id="ARBA00022842"/>
    </source>
</evidence>
<dbReference type="SUPFAM" id="SSF81301">
    <property type="entry name" value="Nucleotidyltransferase"/>
    <property type="match status" value="1"/>
</dbReference>
<evidence type="ECO:0000313" key="14">
    <source>
        <dbReference type="Proteomes" id="UP000184442"/>
    </source>
</evidence>
<feature type="domain" description="Poly A polymerase head" evidence="10">
    <location>
        <begin position="23"/>
        <end position="145"/>
    </location>
</feature>
<evidence type="ECO:0000256" key="8">
    <source>
        <dbReference type="ARBA" id="ARBA00022884"/>
    </source>
</evidence>
<feature type="domain" description="tRNA nucleotidyltransferase/poly(A) polymerase RNA and SrmB- binding" evidence="11">
    <location>
        <begin position="172"/>
        <end position="231"/>
    </location>
</feature>
<name>A0A1M6FH91_9FIRM</name>
<keyword evidence="6" id="KW-0547">Nucleotide-binding</keyword>
<feature type="domain" description="CCA-adding enzyme C-terminal" evidence="12">
    <location>
        <begin position="300"/>
        <end position="438"/>
    </location>
</feature>
<evidence type="ECO:0000259" key="12">
    <source>
        <dbReference type="Pfam" id="PF13735"/>
    </source>
</evidence>
<dbReference type="CDD" id="cd00077">
    <property type="entry name" value="HDc"/>
    <property type="match status" value="1"/>
</dbReference>
<evidence type="ECO:0000256" key="2">
    <source>
        <dbReference type="ARBA" id="ARBA00022679"/>
    </source>
</evidence>
<dbReference type="GO" id="GO:0000166">
    <property type="term" value="F:nucleotide binding"/>
    <property type="evidence" value="ECO:0007669"/>
    <property type="project" value="UniProtKB-KW"/>
</dbReference>
<keyword evidence="8 9" id="KW-0694">RNA-binding</keyword>
<comment type="similarity">
    <text evidence="9">Belongs to the tRNA nucleotidyltransferase/poly(A) polymerase family.</text>
</comment>
<dbReference type="OrthoDB" id="9805698at2"/>
<dbReference type="AlphaFoldDB" id="A0A1M6FH91"/>
<dbReference type="SUPFAM" id="SSF81891">
    <property type="entry name" value="Poly A polymerase C-terminal region-like"/>
    <property type="match status" value="1"/>
</dbReference>
<dbReference type="CDD" id="cd05398">
    <property type="entry name" value="NT_ClassII-CCAase"/>
    <property type="match status" value="1"/>
</dbReference>
<keyword evidence="7" id="KW-0460">Magnesium</keyword>
<dbReference type="RefSeq" id="WP_073026030.1">
    <property type="nucleotide sequence ID" value="NZ_FQZS01000012.1"/>
</dbReference>
<dbReference type="GO" id="GO:0008033">
    <property type="term" value="P:tRNA processing"/>
    <property type="evidence" value="ECO:0007669"/>
    <property type="project" value="UniProtKB-KW"/>
</dbReference>
<dbReference type="InterPro" id="IPR043519">
    <property type="entry name" value="NT_sf"/>
</dbReference>
<dbReference type="Pfam" id="PF13735">
    <property type="entry name" value="tRNA_NucTran2_2"/>
    <property type="match status" value="1"/>
</dbReference>